<dbReference type="AlphaFoldDB" id="A0A2N8TMI0"/>
<comment type="caution">
    <text evidence="2">The sequence shown here is derived from an EMBL/GenBank/DDBJ whole genome shotgun (WGS) entry which is preliminary data.</text>
</comment>
<accession>A0A2N8TMI0</accession>
<reference evidence="2 3" key="1">
    <citation type="submission" date="2018-01" db="EMBL/GenBank/DDBJ databases">
        <title>Draft genome sequence of Streptomyces sp. 13K301.</title>
        <authorList>
            <person name="Sahin N."/>
            <person name="Saygin H."/>
            <person name="Ay H."/>
        </authorList>
    </citation>
    <scope>NUCLEOTIDE SEQUENCE [LARGE SCALE GENOMIC DNA]</scope>
    <source>
        <strain evidence="2 3">13K301</strain>
    </source>
</reference>
<name>A0A2N8TMI0_9ACTN</name>
<organism evidence="2 3">
    <name type="scientific">Streptomyces cahuitamycinicus</name>
    <dbReference type="NCBI Taxonomy" id="2070367"/>
    <lineage>
        <taxon>Bacteria</taxon>
        <taxon>Bacillati</taxon>
        <taxon>Actinomycetota</taxon>
        <taxon>Actinomycetes</taxon>
        <taxon>Kitasatosporales</taxon>
        <taxon>Streptomycetaceae</taxon>
        <taxon>Streptomyces</taxon>
    </lineage>
</organism>
<proteinExistence type="predicted"/>
<evidence type="ECO:0000313" key="3">
    <source>
        <dbReference type="Proteomes" id="UP000235943"/>
    </source>
</evidence>
<evidence type="ECO:0000256" key="1">
    <source>
        <dbReference type="SAM" id="MobiDB-lite"/>
    </source>
</evidence>
<gene>
    <name evidence="2" type="ORF">C1J00_21360</name>
</gene>
<sequence length="130" mass="13526">MEKLQAAKGEAFKPLAEILGQRAAIQKERETVLAEFEERLAALNEPYGKAYTTAEKAGWTAAELAELGVEEPVKRPRGRRPGKAAAAKKTAPKTEAAPEKAAPQTGPPAVPAPAHESTGDAVAAAGFPSA</sequence>
<evidence type="ECO:0000313" key="2">
    <source>
        <dbReference type="EMBL" id="PNG20220.1"/>
    </source>
</evidence>
<dbReference type="EMBL" id="POUC01000157">
    <property type="protein sequence ID" value="PNG20220.1"/>
    <property type="molecule type" value="Genomic_DNA"/>
</dbReference>
<protein>
    <submittedName>
        <fullName evidence="2">Uncharacterized protein</fullName>
    </submittedName>
</protein>
<keyword evidence="3" id="KW-1185">Reference proteome</keyword>
<feature type="region of interest" description="Disordered" evidence="1">
    <location>
        <begin position="69"/>
        <end position="130"/>
    </location>
</feature>
<dbReference type="Proteomes" id="UP000235943">
    <property type="component" value="Unassembled WGS sequence"/>
</dbReference>
<feature type="compositionally biased region" description="Low complexity" evidence="1">
    <location>
        <begin position="83"/>
        <end position="103"/>
    </location>
</feature>